<dbReference type="InParanoid" id="A0A059BA11"/>
<evidence type="ECO:0000313" key="1">
    <source>
        <dbReference type="EMBL" id="KCW62495.1"/>
    </source>
</evidence>
<protein>
    <submittedName>
        <fullName evidence="1">Uncharacterized protein</fullName>
    </submittedName>
</protein>
<accession>A0A059BA11</accession>
<gene>
    <name evidence="1" type="ORF">EUGRSUZ_H05135</name>
</gene>
<dbReference type="Gramene" id="KCW62495">
    <property type="protein sequence ID" value="KCW62495"/>
    <property type="gene ID" value="EUGRSUZ_H05135"/>
</dbReference>
<dbReference type="EMBL" id="KK198760">
    <property type="protein sequence ID" value="KCW62495.1"/>
    <property type="molecule type" value="Genomic_DNA"/>
</dbReference>
<dbReference type="AlphaFoldDB" id="A0A059BA11"/>
<reference evidence="1" key="1">
    <citation type="submission" date="2013-07" db="EMBL/GenBank/DDBJ databases">
        <title>The genome of Eucalyptus grandis.</title>
        <authorList>
            <person name="Schmutz J."/>
            <person name="Hayes R."/>
            <person name="Myburg A."/>
            <person name="Tuskan G."/>
            <person name="Grattapaglia D."/>
            <person name="Rokhsar D.S."/>
        </authorList>
    </citation>
    <scope>NUCLEOTIDE SEQUENCE</scope>
    <source>
        <tissue evidence="1">Leaf extractions</tissue>
    </source>
</reference>
<sequence length="67" mass="7129">MTIKIDPGKAESISNINSALLCTGMIPIPAHVSGPFMLPRRQIAILPFPSLAAKTVVPIDVLAFWAS</sequence>
<organism evidence="1">
    <name type="scientific">Eucalyptus grandis</name>
    <name type="common">Flooded gum</name>
    <dbReference type="NCBI Taxonomy" id="71139"/>
    <lineage>
        <taxon>Eukaryota</taxon>
        <taxon>Viridiplantae</taxon>
        <taxon>Streptophyta</taxon>
        <taxon>Embryophyta</taxon>
        <taxon>Tracheophyta</taxon>
        <taxon>Spermatophyta</taxon>
        <taxon>Magnoliopsida</taxon>
        <taxon>eudicotyledons</taxon>
        <taxon>Gunneridae</taxon>
        <taxon>Pentapetalae</taxon>
        <taxon>rosids</taxon>
        <taxon>malvids</taxon>
        <taxon>Myrtales</taxon>
        <taxon>Myrtaceae</taxon>
        <taxon>Myrtoideae</taxon>
        <taxon>Eucalypteae</taxon>
        <taxon>Eucalyptus</taxon>
    </lineage>
</organism>
<name>A0A059BA11_EUCGR</name>
<proteinExistence type="predicted"/>